<dbReference type="Proteomes" id="UP000070501">
    <property type="component" value="Unassembled WGS sequence"/>
</dbReference>
<dbReference type="EMBL" id="KQ964247">
    <property type="protein sequence ID" value="KXJ94305.1"/>
    <property type="molecule type" value="Genomic_DNA"/>
</dbReference>
<protein>
    <submittedName>
        <fullName evidence="1">Uncharacterized protein</fullName>
    </submittedName>
</protein>
<evidence type="ECO:0000313" key="1">
    <source>
        <dbReference type="EMBL" id="KXJ94305.1"/>
    </source>
</evidence>
<dbReference type="InParanoid" id="A0A136JAZ8"/>
<dbReference type="AlphaFoldDB" id="A0A136JAZ8"/>
<proteinExistence type="predicted"/>
<name>A0A136JAZ8_9PEZI</name>
<sequence>MESSGCKCKDRGNTGLCAVARMAGRAGGTALVVYSWSRIDFGGGIAGSGAYKSRGSARKEGAHARART</sequence>
<keyword evidence="2" id="KW-1185">Reference proteome</keyword>
<evidence type="ECO:0000313" key="2">
    <source>
        <dbReference type="Proteomes" id="UP000070501"/>
    </source>
</evidence>
<gene>
    <name evidence="1" type="ORF">Micbo1qcDRAFT_43134</name>
</gene>
<organism evidence="1 2">
    <name type="scientific">Microdochium bolleyi</name>
    <dbReference type="NCBI Taxonomy" id="196109"/>
    <lineage>
        <taxon>Eukaryota</taxon>
        <taxon>Fungi</taxon>
        <taxon>Dikarya</taxon>
        <taxon>Ascomycota</taxon>
        <taxon>Pezizomycotina</taxon>
        <taxon>Sordariomycetes</taxon>
        <taxon>Xylariomycetidae</taxon>
        <taxon>Xylariales</taxon>
        <taxon>Microdochiaceae</taxon>
        <taxon>Microdochium</taxon>
    </lineage>
</organism>
<reference evidence="2" key="1">
    <citation type="submission" date="2016-02" db="EMBL/GenBank/DDBJ databases">
        <title>Draft genome sequence of Microdochium bolleyi, a fungal endophyte of beachgrass.</title>
        <authorList>
            <consortium name="DOE Joint Genome Institute"/>
            <person name="David A.S."/>
            <person name="May G."/>
            <person name="Haridas S."/>
            <person name="Lim J."/>
            <person name="Wang M."/>
            <person name="Labutti K."/>
            <person name="Lipzen A."/>
            <person name="Barry K."/>
            <person name="Grigoriev I.V."/>
        </authorList>
    </citation>
    <scope>NUCLEOTIDE SEQUENCE [LARGE SCALE GENOMIC DNA]</scope>
    <source>
        <strain evidence="2">J235TASD1</strain>
    </source>
</reference>
<accession>A0A136JAZ8</accession>